<sequence>MLRARPGTRGVIRMRAIRVAEYGGPEVLVPVEVPDPVPGEGEVVVRAEAVDTLHVETQIRRGDWGEAFGIPPPYVPGGAAAGTVVSVGPGVDPAWTGHRVVAGAGTKGAYAELVRTGVDRLVPVPEGLGSREAAALAHDGVTGIGIMEAIAVKPGDRVLILGAAGGMGTLLVQIAHSAGAQVVGAARGPQKLALVRRLGADAVVDYTEGDWTQHVRNAFGGMPVDVLLDGVGGELGTLAFGLVADGGRVSAHGAPSGGFAELDQESARRRGIALRGIADVQYDAPEIVRLTAKALAEAAAGRLHPVIAEEFPLSRAADAHHAIEARSVLGKALLIP</sequence>
<dbReference type="GO" id="GO:0003960">
    <property type="term" value="F:quinone reductase (NADPH) activity"/>
    <property type="evidence" value="ECO:0007669"/>
    <property type="project" value="UniProtKB-EC"/>
</dbReference>
<dbReference type="InterPro" id="IPR013149">
    <property type="entry name" value="ADH-like_C"/>
</dbReference>
<dbReference type="InterPro" id="IPR020843">
    <property type="entry name" value="ER"/>
</dbReference>
<gene>
    <name evidence="3" type="primary">qorA_3</name>
    <name evidence="3" type="ORF">STSP_36300</name>
</gene>
<dbReference type="STRING" id="1716141.STSP_36300"/>
<dbReference type="PANTHER" id="PTHR44154:SF1">
    <property type="entry name" value="QUINONE OXIDOREDUCTASE"/>
    <property type="match status" value="1"/>
</dbReference>
<comment type="caution">
    <text evidence="3">The sequence shown here is derived from an EMBL/GenBank/DDBJ whole genome shotgun (WGS) entry which is preliminary data.</text>
</comment>
<dbReference type="SUPFAM" id="SSF50129">
    <property type="entry name" value="GroES-like"/>
    <property type="match status" value="1"/>
</dbReference>
<dbReference type="EMBL" id="LOHS01000084">
    <property type="protein sequence ID" value="OAH12983.1"/>
    <property type="molecule type" value="Genomic_DNA"/>
</dbReference>
<accession>A0A177HQ12</accession>
<evidence type="ECO:0000256" key="1">
    <source>
        <dbReference type="ARBA" id="ARBA00022857"/>
    </source>
</evidence>
<dbReference type="Gene3D" id="3.40.50.720">
    <property type="entry name" value="NAD(P)-binding Rossmann-like Domain"/>
    <property type="match status" value="1"/>
</dbReference>
<dbReference type="InterPro" id="IPR036291">
    <property type="entry name" value="NAD(P)-bd_dom_sf"/>
</dbReference>
<dbReference type="InterPro" id="IPR051603">
    <property type="entry name" value="Zinc-ADH_QOR/CCCR"/>
</dbReference>
<protein>
    <submittedName>
        <fullName evidence="3">Quinone oxidoreductase 1</fullName>
        <ecNumber evidence="3">1.6.5.5</ecNumber>
    </submittedName>
</protein>
<organism evidence="3 4">
    <name type="scientific">Streptomyces jeddahensis</name>
    <dbReference type="NCBI Taxonomy" id="1716141"/>
    <lineage>
        <taxon>Bacteria</taxon>
        <taxon>Bacillati</taxon>
        <taxon>Actinomycetota</taxon>
        <taxon>Actinomycetes</taxon>
        <taxon>Kitasatosporales</taxon>
        <taxon>Streptomycetaceae</taxon>
        <taxon>Streptomyces</taxon>
    </lineage>
</organism>
<evidence type="ECO:0000259" key="2">
    <source>
        <dbReference type="SMART" id="SM00829"/>
    </source>
</evidence>
<dbReference type="SUPFAM" id="SSF51735">
    <property type="entry name" value="NAD(P)-binding Rossmann-fold domains"/>
    <property type="match status" value="1"/>
</dbReference>
<dbReference type="AlphaFoldDB" id="A0A177HQ12"/>
<dbReference type="InterPro" id="IPR011032">
    <property type="entry name" value="GroES-like_sf"/>
</dbReference>
<dbReference type="InterPro" id="IPR013154">
    <property type="entry name" value="ADH-like_N"/>
</dbReference>
<evidence type="ECO:0000313" key="4">
    <source>
        <dbReference type="Proteomes" id="UP000077381"/>
    </source>
</evidence>
<reference evidence="3 4" key="1">
    <citation type="submission" date="2015-12" db="EMBL/GenBank/DDBJ databases">
        <title>Genome sequence of Streptomyces sp. G25.</title>
        <authorList>
            <person name="Poehlein A."/>
            <person name="Roettig A."/>
            <person name="Hiessl S."/>
            <person name="Hauschild P."/>
            <person name="Schauer J."/>
            <person name="Madkour M.H."/>
            <person name="Al-Ansari A.M."/>
            <person name="Almakishah N.H."/>
            <person name="Steinbuechel A."/>
            <person name="Daniel R."/>
        </authorList>
    </citation>
    <scope>NUCLEOTIDE SEQUENCE [LARGE SCALE GENOMIC DNA]</scope>
    <source>
        <strain evidence="4">G25(2015)</strain>
    </source>
</reference>
<dbReference type="Gene3D" id="3.90.180.10">
    <property type="entry name" value="Medium-chain alcohol dehydrogenases, catalytic domain"/>
    <property type="match status" value="1"/>
</dbReference>
<feature type="domain" description="Enoyl reductase (ER)" evidence="2">
    <location>
        <begin position="23"/>
        <end position="334"/>
    </location>
</feature>
<keyword evidence="4" id="KW-1185">Reference proteome</keyword>
<proteinExistence type="predicted"/>
<evidence type="ECO:0000313" key="3">
    <source>
        <dbReference type="EMBL" id="OAH12983.1"/>
    </source>
</evidence>
<dbReference type="Proteomes" id="UP000077381">
    <property type="component" value="Unassembled WGS sequence"/>
</dbReference>
<dbReference type="Pfam" id="PF00107">
    <property type="entry name" value="ADH_zinc_N"/>
    <property type="match status" value="1"/>
</dbReference>
<dbReference type="SMART" id="SM00829">
    <property type="entry name" value="PKS_ER"/>
    <property type="match status" value="1"/>
</dbReference>
<name>A0A177HQ12_9ACTN</name>
<dbReference type="EC" id="1.6.5.5" evidence="3"/>
<keyword evidence="3" id="KW-0560">Oxidoreductase</keyword>
<dbReference type="PATRIC" id="fig|1716141.3.peg.3808"/>
<dbReference type="Pfam" id="PF08240">
    <property type="entry name" value="ADH_N"/>
    <property type="match status" value="1"/>
</dbReference>
<keyword evidence="1" id="KW-0521">NADP</keyword>
<dbReference type="PANTHER" id="PTHR44154">
    <property type="entry name" value="QUINONE OXIDOREDUCTASE"/>
    <property type="match status" value="1"/>
</dbReference>